<keyword evidence="9" id="KW-1015">Disulfide bond</keyword>
<evidence type="ECO:0000256" key="4">
    <source>
        <dbReference type="ARBA" id="ARBA00022606"/>
    </source>
</evidence>
<evidence type="ECO:0000256" key="11">
    <source>
        <dbReference type="ARBA" id="ARBA00023180"/>
    </source>
</evidence>
<keyword evidence="7 12" id="KW-1133">Transmembrane helix</keyword>
<dbReference type="Proteomes" id="UP000235965">
    <property type="component" value="Unassembled WGS sequence"/>
</dbReference>
<evidence type="ECO:0000256" key="5">
    <source>
        <dbReference type="ARBA" id="ARBA00022692"/>
    </source>
</evidence>
<accession>A0A2J7RCN4</accession>
<proteinExistence type="inferred from homology"/>
<feature type="transmembrane region" description="Helical" evidence="12">
    <location>
        <begin position="314"/>
        <end position="335"/>
    </location>
</feature>
<evidence type="ECO:0000313" key="13">
    <source>
        <dbReference type="EMBL" id="PNF38578.1"/>
    </source>
</evidence>
<comment type="similarity">
    <text evidence="2">Belongs to the CD36 family.</text>
</comment>
<keyword evidence="4" id="KW-0716">Sensory transduction</keyword>
<dbReference type="InParanoid" id="A0A2J7RCN4"/>
<reference evidence="13 14" key="1">
    <citation type="submission" date="2017-12" db="EMBL/GenBank/DDBJ databases">
        <title>Hemimetabolous genomes reveal molecular basis of termite eusociality.</title>
        <authorList>
            <person name="Harrison M.C."/>
            <person name="Jongepier E."/>
            <person name="Robertson H.M."/>
            <person name="Arning N."/>
            <person name="Bitard-Feildel T."/>
            <person name="Chao H."/>
            <person name="Childers C.P."/>
            <person name="Dinh H."/>
            <person name="Doddapaneni H."/>
            <person name="Dugan S."/>
            <person name="Gowin J."/>
            <person name="Greiner C."/>
            <person name="Han Y."/>
            <person name="Hu H."/>
            <person name="Hughes D.S.T."/>
            <person name="Huylmans A.-K."/>
            <person name="Kemena C."/>
            <person name="Kremer L.P.M."/>
            <person name="Lee S.L."/>
            <person name="Lopez-Ezquerra A."/>
            <person name="Mallet L."/>
            <person name="Monroy-Kuhn J.M."/>
            <person name="Moser A."/>
            <person name="Murali S.C."/>
            <person name="Muzny D.M."/>
            <person name="Otani S."/>
            <person name="Piulachs M.-D."/>
            <person name="Poelchau M."/>
            <person name="Qu J."/>
            <person name="Schaub F."/>
            <person name="Wada-Katsumata A."/>
            <person name="Worley K.C."/>
            <person name="Xie Q."/>
            <person name="Ylla G."/>
            <person name="Poulsen M."/>
            <person name="Gibbs R.A."/>
            <person name="Schal C."/>
            <person name="Richards S."/>
            <person name="Belles X."/>
            <person name="Korb J."/>
            <person name="Bornberg-Bauer E."/>
        </authorList>
    </citation>
    <scope>NUCLEOTIDE SEQUENCE [LARGE SCALE GENOMIC DNA]</scope>
    <source>
        <tissue evidence="13">Whole body</tissue>
    </source>
</reference>
<keyword evidence="6" id="KW-0552">Olfaction</keyword>
<evidence type="ECO:0000256" key="9">
    <source>
        <dbReference type="ARBA" id="ARBA00023157"/>
    </source>
</evidence>
<dbReference type="OrthoDB" id="10024078at2759"/>
<evidence type="ECO:0000313" key="14">
    <source>
        <dbReference type="Proteomes" id="UP000235965"/>
    </source>
</evidence>
<dbReference type="GO" id="GO:0007608">
    <property type="term" value="P:sensory perception of smell"/>
    <property type="evidence" value="ECO:0007669"/>
    <property type="project" value="UniProtKB-KW"/>
</dbReference>
<organism evidence="13 14">
    <name type="scientific">Cryptotermes secundus</name>
    <dbReference type="NCBI Taxonomy" id="105785"/>
    <lineage>
        <taxon>Eukaryota</taxon>
        <taxon>Metazoa</taxon>
        <taxon>Ecdysozoa</taxon>
        <taxon>Arthropoda</taxon>
        <taxon>Hexapoda</taxon>
        <taxon>Insecta</taxon>
        <taxon>Pterygota</taxon>
        <taxon>Neoptera</taxon>
        <taxon>Polyneoptera</taxon>
        <taxon>Dictyoptera</taxon>
        <taxon>Blattodea</taxon>
        <taxon>Blattoidea</taxon>
        <taxon>Termitoidae</taxon>
        <taxon>Kalotermitidae</taxon>
        <taxon>Cryptotermitinae</taxon>
        <taxon>Cryptotermes</taxon>
    </lineage>
</organism>
<dbReference type="STRING" id="105785.A0A2J7RCN4"/>
<keyword evidence="3" id="KW-1003">Cell membrane</keyword>
<dbReference type="InterPro" id="IPR002159">
    <property type="entry name" value="CD36_fam"/>
</dbReference>
<dbReference type="Pfam" id="PF01130">
    <property type="entry name" value="CD36"/>
    <property type="match status" value="1"/>
</dbReference>
<keyword evidence="8 12" id="KW-0472">Membrane</keyword>
<keyword evidence="14" id="KW-1185">Reference proteome</keyword>
<dbReference type="PANTHER" id="PTHR11923:SF69">
    <property type="entry name" value="SENSORY NEURON MEMBRANE PROTEIN 1"/>
    <property type="match status" value="1"/>
</dbReference>
<evidence type="ECO:0008006" key="15">
    <source>
        <dbReference type="Google" id="ProtNLM"/>
    </source>
</evidence>
<gene>
    <name evidence="13" type="ORF">B7P43_G03985</name>
</gene>
<evidence type="ECO:0000256" key="12">
    <source>
        <dbReference type="SAM" id="Phobius"/>
    </source>
</evidence>
<evidence type="ECO:0000256" key="3">
    <source>
        <dbReference type="ARBA" id="ARBA00022475"/>
    </source>
</evidence>
<evidence type="ECO:0000256" key="10">
    <source>
        <dbReference type="ARBA" id="ARBA00023170"/>
    </source>
</evidence>
<evidence type="ECO:0000256" key="2">
    <source>
        <dbReference type="ARBA" id="ARBA00010532"/>
    </source>
</evidence>
<evidence type="ECO:0000256" key="6">
    <source>
        <dbReference type="ARBA" id="ARBA00022725"/>
    </source>
</evidence>
<dbReference type="PRINTS" id="PR01609">
    <property type="entry name" value="CD36FAMILY"/>
</dbReference>
<dbReference type="GO" id="GO:0005044">
    <property type="term" value="F:scavenger receptor activity"/>
    <property type="evidence" value="ECO:0007669"/>
    <property type="project" value="TreeGrafter"/>
</dbReference>
<evidence type="ECO:0000256" key="7">
    <source>
        <dbReference type="ARBA" id="ARBA00022989"/>
    </source>
</evidence>
<keyword evidence="5 12" id="KW-0812">Transmembrane</keyword>
<keyword evidence="10" id="KW-0675">Receptor</keyword>
<dbReference type="GO" id="GO:0005886">
    <property type="term" value="C:plasma membrane"/>
    <property type="evidence" value="ECO:0007669"/>
    <property type="project" value="UniProtKB-SubCell"/>
</dbReference>
<dbReference type="EMBL" id="NEVH01005885">
    <property type="protein sequence ID" value="PNF38578.1"/>
    <property type="molecule type" value="Genomic_DNA"/>
</dbReference>
<evidence type="ECO:0000256" key="8">
    <source>
        <dbReference type="ARBA" id="ARBA00023136"/>
    </source>
</evidence>
<comment type="caution">
    <text evidence="13">The sequence shown here is derived from an EMBL/GenBank/DDBJ whole genome shotgun (WGS) entry which is preliminary data.</text>
</comment>
<dbReference type="GO" id="GO:0005737">
    <property type="term" value="C:cytoplasm"/>
    <property type="evidence" value="ECO:0007669"/>
    <property type="project" value="TreeGrafter"/>
</dbReference>
<sequence>MVLSAERDMAVMLPAITRAIPMIFGTQDSMFLTATAKDILFDGVLINCTLKDFTAKALCMLMKTQGKDFQKVGKNAFKFSFFGVKNGTLQERLRLKRGIQNVADVGRVVAYKEQPRMSVWSGPKCNEFSGTDGSIFPPFLQDGVSVRAYAPDLSLNARYVGPTVYKGIKGNIYSADFGDMSNNPDLKCFCTTPKSCLKRGVHDLTRCTGAPLAVSLPHFFRAHEDYLNEVTGLYPEQARHETTLHFEPLTGTPMLGYKRLQFNIILRKVSKFTPMKNLHAMIFPILWVDEGLELDDKYVSQLKSIFVIISIINIFKWITIVVGGILVATGLFILIQKLTISAILALGRKSPEVSPRDIETPLRY</sequence>
<name>A0A2J7RCN4_9NEOP</name>
<keyword evidence="11" id="KW-0325">Glycoprotein</keyword>
<protein>
    <recommendedName>
        <fullName evidence="15">Sensory neuron membrane protein 1</fullName>
    </recommendedName>
</protein>
<dbReference type="PANTHER" id="PTHR11923">
    <property type="entry name" value="SCAVENGER RECEPTOR CLASS B TYPE-1 SR-B1"/>
    <property type="match status" value="1"/>
</dbReference>
<evidence type="ECO:0000256" key="1">
    <source>
        <dbReference type="ARBA" id="ARBA00004651"/>
    </source>
</evidence>
<dbReference type="AlphaFoldDB" id="A0A2J7RCN4"/>
<comment type="subcellular location">
    <subcellularLocation>
        <location evidence="1">Cell membrane</location>
        <topology evidence="1">Multi-pass membrane protein</topology>
    </subcellularLocation>
</comment>